<gene>
    <name evidence="1" type="ORF">JJQ60_00930</name>
</gene>
<dbReference type="Proteomes" id="UP000651057">
    <property type="component" value="Unassembled WGS sequence"/>
</dbReference>
<evidence type="ECO:0000313" key="2">
    <source>
        <dbReference type="Proteomes" id="UP000651057"/>
    </source>
</evidence>
<evidence type="ECO:0000313" key="1">
    <source>
        <dbReference type="EMBL" id="MBL0682069.1"/>
    </source>
</evidence>
<dbReference type="Gene3D" id="3.30.420.60">
    <property type="entry name" value="eRF1 domain 2"/>
    <property type="match status" value="1"/>
</dbReference>
<name>A0A937A072_9FLAO</name>
<proteinExistence type="predicted"/>
<organism evidence="1 2">
    <name type="scientific">Aquimarina mytili</name>
    <dbReference type="NCBI Taxonomy" id="874423"/>
    <lineage>
        <taxon>Bacteria</taxon>
        <taxon>Pseudomonadati</taxon>
        <taxon>Bacteroidota</taxon>
        <taxon>Flavobacteriia</taxon>
        <taxon>Flavobacteriales</taxon>
        <taxon>Flavobacteriaceae</taxon>
        <taxon>Aquimarina</taxon>
    </lineage>
</organism>
<dbReference type="AlphaFoldDB" id="A0A937A072"/>
<reference evidence="1" key="1">
    <citation type="submission" date="2021-01" db="EMBL/GenBank/DDBJ databases">
        <authorList>
            <person name="Zhong Y.L."/>
        </authorList>
    </citation>
    <scope>NUCLEOTIDE SEQUENCE</scope>
    <source>
        <strain evidence="1">KCTC 23302</strain>
    </source>
</reference>
<protein>
    <submittedName>
        <fullName evidence="1">Uncharacterized protein</fullName>
    </submittedName>
</protein>
<dbReference type="EMBL" id="JAERQJ010000001">
    <property type="protein sequence ID" value="MBL0682069.1"/>
    <property type="molecule type" value="Genomic_DNA"/>
</dbReference>
<sequence length="141" mass="16155">MNKNIGIWMDKEKAHIITVKEDGEDMITIISNIEDFRIHGGSGTRLKGGPQDVVQDSKYLEREKNQFRVYFAEVASYLKEADKVAIFGPAETGEKFNKELKEKYRDVSAKVEGVFKADSMTENQTKALVRDYFKKRKKSIA</sequence>
<comment type="caution">
    <text evidence="1">The sequence shown here is derived from an EMBL/GenBank/DDBJ whole genome shotgun (WGS) entry which is preliminary data.</text>
</comment>
<dbReference type="RefSeq" id="WP_201916074.1">
    <property type="nucleotide sequence ID" value="NZ_BAABAX010000001.1"/>
</dbReference>
<dbReference type="InterPro" id="IPR042226">
    <property type="entry name" value="eFR1_2_sf"/>
</dbReference>
<accession>A0A937A072</accession>
<dbReference type="SUPFAM" id="SSF53137">
    <property type="entry name" value="Translational machinery components"/>
    <property type="match status" value="1"/>
</dbReference>
<keyword evidence="2" id="KW-1185">Reference proteome</keyword>